<name>A0ABR3MU22_9TELE</name>
<sequence>MSQQTSIPIHHPVRRDQLNPNSTLMESKDPEQLVVEGERRRAAFGEYLPPILRARWVLIIGNKARDTMKPI</sequence>
<protein>
    <submittedName>
        <fullName evidence="2">Uncharacterized protein</fullName>
    </submittedName>
</protein>
<feature type="region of interest" description="Disordered" evidence="1">
    <location>
        <begin position="1"/>
        <end position="26"/>
    </location>
</feature>
<gene>
    <name evidence="2" type="ORF">QQF64_033489</name>
</gene>
<keyword evidence="3" id="KW-1185">Reference proteome</keyword>
<organism evidence="2 3">
    <name type="scientific">Cirrhinus molitorella</name>
    <name type="common">mud carp</name>
    <dbReference type="NCBI Taxonomy" id="172907"/>
    <lineage>
        <taxon>Eukaryota</taxon>
        <taxon>Metazoa</taxon>
        <taxon>Chordata</taxon>
        <taxon>Craniata</taxon>
        <taxon>Vertebrata</taxon>
        <taxon>Euteleostomi</taxon>
        <taxon>Actinopterygii</taxon>
        <taxon>Neopterygii</taxon>
        <taxon>Teleostei</taxon>
        <taxon>Ostariophysi</taxon>
        <taxon>Cypriniformes</taxon>
        <taxon>Cyprinidae</taxon>
        <taxon>Labeoninae</taxon>
        <taxon>Labeonini</taxon>
        <taxon>Cirrhinus</taxon>
    </lineage>
</organism>
<dbReference type="EMBL" id="JAYMGO010000009">
    <property type="protein sequence ID" value="KAL1268126.1"/>
    <property type="molecule type" value="Genomic_DNA"/>
</dbReference>
<evidence type="ECO:0000256" key="1">
    <source>
        <dbReference type="SAM" id="MobiDB-lite"/>
    </source>
</evidence>
<evidence type="ECO:0000313" key="2">
    <source>
        <dbReference type="EMBL" id="KAL1268126.1"/>
    </source>
</evidence>
<dbReference type="Proteomes" id="UP001558613">
    <property type="component" value="Unassembled WGS sequence"/>
</dbReference>
<evidence type="ECO:0000313" key="3">
    <source>
        <dbReference type="Proteomes" id="UP001558613"/>
    </source>
</evidence>
<proteinExistence type="predicted"/>
<accession>A0ABR3MU22</accession>
<reference evidence="2 3" key="1">
    <citation type="submission" date="2023-09" db="EMBL/GenBank/DDBJ databases">
        <authorList>
            <person name="Wang M."/>
        </authorList>
    </citation>
    <scope>NUCLEOTIDE SEQUENCE [LARGE SCALE GENOMIC DNA]</scope>
    <source>
        <strain evidence="2">GT-2023</strain>
        <tissue evidence="2">Liver</tissue>
    </source>
</reference>
<comment type="caution">
    <text evidence="2">The sequence shown here is derived from an EMBL/GenBank/DDBJ whole genome shotgun (WGS) entry which is preliminary data.</text>
</comment>